<organism evidence="1 2">
    <name type="scientific">Dreissena polymorpha</name>
    <name type="common">Zebra mussel</name>
    <name type="synonym">Mytilus polymorpha</name>
    <dbReference type="NCBI Taxonomy" id="45954"/>
    <lineage>
        <taxon>Eukaryota</taxon>
        <taxon>Metazoa</taxon>
        <taxon>Spiralia</taxon>
        <taxon>Lophotrochozoa</taxon>
        <taxon>Mollusca</taxon>
        <taxon>Bivalvia</taxon>
        <taxon>Autobranchia</taxon>
        <taxon>Heteroconchia</taxon>
        <taxon>Euheterodonta</taxon>
        <taxon>Imparidentia</taxon>
        <taxon>Neoheterodontei</taxon>
        <taxon>Myida</taxon>
        <taxon>Dreissenoidea</taxon>
        <taxon>Dreissenidae</taxon>
        <taxon>Dreissena</taxon>
    </lineage>
</organism>
<keyword evidence="2" id="KW-1185">Reference proteome</keyword>
<accession>A0A9D4IBM3</accession>
<sequence>MSMMDPMPEMCTRECCARPCAKNPRTGEYHKFCSLRCSRMHKQRLDDEPLPSKEHSFAFFIVLYAKLSKSGTRKERDN</sequence>
<evidence type="ECO:0000313" key="2">
    <source>
        <dbReference type="Proteomes" id="UP000828390"/>
    </source>
</evidence>
<gene>
    <name evidence="1" type="ORF">DPMN_188748</name>
</gene>
<protein>
    <submittedName>
        <fullName evidence="1">Uncharacterized protein</fullName>
    </submittedName>
</protein>
<reference evidence="1" key="2">
    <citation type="submission" date="2020-11" db="EMBL/GenBank/DDBJ databases">
        <authorList>
            <person name="McCartney M.A."/>
            <person name="Auch B."/>
            <person name="Kono T."/>
            <person name="Mallez S."/>
            <person name="Becker A."/>
            <person name="Gohl D.M."/>
            <person name="Silverstein K.A.T."/>
            <person name="Koren S."/>
            <person name="Bechman K.B."/>
            <person name="Herman A."/>
            <person name="Abrahante J.E."/>
            <person name="Garbe J."/>
        </authorList>
    </citation>
    <scope>NUCLEOTIDE SEQUENCE</scope>
    <source>
        <strain evidence="1">Duluth1</strain>
        <tissue evidence="1">Whole animal</tissue>
    </source>
</reference>
<dbReference type="AlphaFoldDB" id="A0A9D4IBM3"/>
<name>A0A9D4IBM3_DREPO</name>
<evidence type="ECO:0000313" key="1">
    <source>
        <dbReference type="EMBL" id="KAH3754088.1"/>
    </source>
</evidence>
<dbReference type="Proteomes" id="UP000828390">
    <property type="component" value="Unassembled WGS sequence"/>
</dbReference>
<dbReference type="EMBL" id="JAIWYP010000010">
    <property type="protein sequence ID" value="KAH3754088.1"/>
    <property type="molecule type" value="Genomic_DNA"/>
</dbReference>
<reference evidence="1" key="1">
    <citation type="journal article" date="2019" name="bioRxiv">
        <title>The Genome of the Zebra Mussel, Dreissena polymorpha: A Resource for Invasive Species Research.</title>
        <authorList>
            <person name="McCartney M.A."/>
            <person name="Auch B."/>
            <person name="Kono T."/>
            <person name="Mallez S."/>
            <person name="Zhang Y."/>
            <person name="Obille A."/>
            <person name="Becker A."/>
            <person name="Abrahante J.E."/>
            <person name="Garbe J."/>
            <person name="Badalamenti J.P."/>
            <person name="Herman A."/>
            <person name="Mangelson H."/>
            <person name="Liachko I."/>
            <person name="Sullivan S."/>
            <person name="Sone E.D."/>
            <person name="Koren S."/>
            <person name="Silverstein K.A.T."/>
            <person name="Beckman K.B."/>
            <person name="Gohl D.M."/>
        </authorList>
    </citation>
    <scope>NUCLEOTIDE SEQUENCE</scope>
    <source>
        <strain evidence="1">Duluth1</strain>
        <tissue evidence="1">Whole animal</tissue>
    </source>
</reference>
<proteinExistence type="predicted"/>
<comment type="caution">
    <text evidence="1">The sequence shown here is derived from an EMBL/GenBank/DDBJ whole genome shotgun (WGS) entry which is preliminary data.</text>
</comment>